<evidence type="ECO:0000313" key="6">
    <source>
        <dbReference type="Proteomes" id="UP000197470"/>
    </source>
</evidence>
<dbReference type="PANTHER" id="PTHR42776">
    <property type="entry name" value="SERINE PEPTIDASE S9 FAMILY MEMBER"/>
    <property type="match status" value="1"/>
</dbReference>
<accession>A0A246EER6</accession>
<dbReference type="FunFam" id="3.40.50.1820:FF:000028">
    <property type="entry name" value="S9 family peptidase"/>
    <property type="match status" value="1"/>
</dbReference>
<dbReference type="RefSeq" id="WP_088388180.1">
    <property type="nucleotide sequence ID" value="NZ_NHRT01000001.1"/>
</dbReference>
<proteinExistence type="inferred from homology"/>
<dbReference type="SUPFAM" id="SSF53474">
    <property type="entry name" value="alpha/beta-Hydrolases"/>
    <property type="match status" value="1"/>
</dbReference>
<dbReference type="EMBL" id="NHRT01000001">
    <property type="protein sequence ID" value="OWP25128.1"/>
    <property type="molecule type" value="Genomic_DNA"/>
</dbReference>
<dbReference type="Pfam" id="PF00326">
    <property type="entry name" value="Peptidase_S9"/>
    <property type="match status" value="1"/>
</dbReference>
<evidence type="ECO:0000313" key="5">
    <source>
        <dbReference type="EMBL" id="OWP25128.1"/>
    </source>
</evidence>
<dbReference type="InterPro" id="IPR001375">
    <property type="entry name" value="Peptidase_S9_cat"/>
</dbReference>
<name>A0A246EER6_FUSNP</name>
<evidence type="ECO:0000259" key="4">
    <source>
        <dbReference type="Pfam" id="PF00326"/>
    </source>
</evidence>
<dbReference type="InterPro" id="IPR029058">
    <property type="entry name" value="AB_hydrolase_fold"/>
</dbReference>
<dbReference type="Proteomes" id="UP000197470">
    <property type="component" value="Unassembled WGS sequence"/>
</dbReference>
<comment type="caution">
    <text evidence="5">The sequence shown here is derived from an EMBL/GenBank/DDBJ whole genome shotgun (WGS) entry which is preliminary data.</text>
</comment>
<protein>
    <submittedName>
        <fullName evidence="5">S9 family peptidase</fullName>
    </submittedName>
</protein>
<comment type="similarity">
    <text evidence="1">Belongs to the peptidase S9C family.</text>
</comment>
<organism evidence="5 6">
    <name type="scientific">Fusobacterium nucleatum subsp. polymorphum</name>
    <name type="common">Fusobacterium polymorphum</name>
    <dbReference type="NCBI Taxonomy" id="76857"/>
    <lineage>
        <taxon>Bacteria</taxon>
        <taxon>Fusobacteriati</taxon>
        <taxon>Fusobacteriota</taxon>
        <taxon>Fusobacteriia</taxon>
        <taxon>Fusobacteriales</taxon>
        <taxon>Fusobacteriaceae</taxon>
        <taxon>Fusobacterium</taxon>
    </lineage>
</organism>
<gene>
    <name evidence="5" type="ORF">CA839_03790</name>
</gene>
<dbReference type="SUPFAM" id="SSF82171">
    <property type="entry name" value="DPP6 N-terminal domain-like"/>
    <property type="match status" value="1"/>
</dbReference>
<reference evidence="5 6" key="1">
    <citation type="submission" date="2017-05" db="EMBL/GenBank/DDBJ databases">
        <title>Genome sequencing of Fusobacterium nucleatum subsp. polymorphum KCOM 1001 (=ChDC F119).</title>
        <authorList>
            <person name="Kook J.-K."/>
            <person name="Park S.-N."/>
            <person name="Lim Y.K."/>
            <person name="Roh H."/>
        </authorList>
    </citation>
    <scope>NUCLEOTIDE SEQUENCE [LARGE SCALE GENOMIC DNA]</scope>
    <source>
        <strain evidence="5 6">KCOM 1001</strain>
    </source>
</reference>
<evidence type="ECO:0000256" key="2">
    <source>
        <dbReference type="ARBA" id="ARBA00022670"/>
    </source>
</evidence>
<dbReference type="PANTHER" id="PTHR42776:SF27">
    <property type="entry name" value="DIPEPTIDYL PEPTIDASE FAMILY MEMBER 6"/>
    <property type="match status" value="1"/>
</dbReference>
<feature type="domain" description="Peptidase S9 prolyl oligopeptidase catalytic" evidence="4">
    <location>
        <begin position="453"/>
        <end position="660"/>
    </location>
</feature>
<dbReference type="GO" id="GO:0006508">
    <property type="term" value="P:proteolysis"/>
    <property type="evidence" value="ECO:0007669"/>
    <property type="project" value="UniProtKB-KW"/>
</dbReference>
<keyword evidence="2" id="KW-0645">Protease</keyword>
<keyword evidence="3" id="KW-0378">Hydrolase</keyword>
<dbReference type="AlphaFoldDB" id="A0A246EER6"/>
<sequence length="661" mass="76918">MENLKLDSFLEYKFLSNLDFNSDGSNLAFSISKADLEKNSYKHFIYNLDTKSKEIKKLTHSGKEKNSLWLNNNTILFSADRDKDIEEKKKLGETWTIFYALDIKNGGEAYEYMRLPISVTEIKIIDENNFILTADFDNNSFNLNDLKDEEREKAIKQIEENKDYEVLDEIPFWSNGNGFRNKKRNRLYHFGKSNNKLIPISDEYTNVESFNIKENKVIFVGRTYKDKQGLTARLWTYDVKNNKLETIIPDNLYDISYANFIEDKIICALSDMKEYGINENHKIYLIDSNKNINLLYENDTWLACTVGSDCRLGGGKSFKVVGNKLYFLSTIADSVRLSSLDTNGKLEILSSENGSIDFFDIANNEIYYVGMRNYTLQEIYKLENNSSIKLSSFNEEINKKYKISKPEVFDFITNGDTTKGFVIYPIDYDKNKTYPAILDIHGGPKTVYGDIYYHEMQVWANMGYFVIFTNPHGSDGYGNKFADIRGKYGTIDYEDLMNFTDYVLEKYPIDKSRVGVTGGSYGGYMTNWIIGHTDRFKCAASQRSISNWISKFGTTDIGYYFNADQNQATPWINHDKLWWHSPLKYADKAKTPTLFIHSEEDYRCWLAEGLQMFTALKYHGVEARLCMFRGENHELSRSGKPKHRIRRLTEITNWFEKYLKQ</sequence>
<dbReference type="Gene3D" id="3.40.50.1820">
    <property type="entry name" value="alpha/beta hydrolase"/>
    <property type="match status" value="1"/>
</dbReference>
<evidence type="ECO:0000256" key="3">
    <source>
        <dbReference type="ARBA" id="ARBA00022801"/>
    </source>
</evidence>
<evidence type="ECO:0000256" key="1">
    <source>
        <dbReference type="ARBA" id="ARBA00010040"/>
    </source>
</evidence>
<dbReference type="GO" id="GO:0004252">
    <property type="term" value="F:serine-type endopeptidase activity"/>
    <property type="evidence" value="ECO:0007669"/>
    <property type="project" value="TreeGrafter"/>
</dbReference>